<keyword evidence="6 10" id="KW-0808">Transferase</keyword>
<dbReference type="Pfam" id="PF04452">
    <property type="entry name" value="Methyltrans_RNA"/>
    <property type="match status" value="1"/>
</dbReference>
<evidence type="ECO:0000256" key="3">
    <source>
        <dbReference type="ARBA" id="ARBA00022490"/>
    </source>
</evidence>
<feature type="domain" description="Ribosomal RNA small subunit methyltransferase E methyltransferase" evidence="11">
    <location>
        <begin position="72"/>
        <end position="231"/>
    </location>
</feature>
<dbReference type="PIRSF" id="PIRSF015601">
    <property type="entry name" value="MTase_slr0722"/>
    <property type="match status" value="1"/>
</dbReference>
<evidence type="ECO:0000256" key="4">
    <source>
        <dbReference type="ARBA" id="ARBA00022552"/>
    </source>
</evidence>
<dbReference type="NCBIfam" id="TIGR00046">
    <property type="entry name" value="RsmE family RNA methyltransferase"/>
    <property type="match status" value="1"/>
</dbReference>
<dbReference type="EMBL" id="BAABWN010000014">
    <property type="protein sequence ID" value="GAA6169707.1"/>
    <property type="molecule type" value="Genomic_DNA"/>
</dbReference>
<evidence type="ECO:0000256" key="6">
    <source>
        <dbReference type="ARBA" id="ARBA00022679"/>
    </source>
</evidence>
<dbReference type="InterPro" id="IPR006700">
    <property type="entry name" value="RsmE"/>
</dbReference>
<evidence type="ECO:0000256" key="1">
    <source>
        <dbReference type="ARBA" id="ARBA00004496"/>
    </source>
</evidence>
<evidence type="ECO:0000313" key="13">
    <source>
        <dbReference type="Proteomes" id="UP001465153"/>
    </source>
</evidence>
<keyword evidence="5 10" id="KW-0489">Methyltransferase</keyword>
<dbReference type="PANTHER" id="PTHR30027:SF3">
    <property type="entry name" value="16S RRNA (URACIL(1498)-N(3))-METHYLTRANSFERASE"/>
    <property type="match status" value="1"/>
</dbReference>
<keyword evidence="4 10" id="KW-0698">rRNA processing</keyword>
<evidence type="ECO:0000256" key="9">
    <source>
        <dbReference type="ARBA" id="ARBA00047944"/>
    </source>
</evidence>
<protein>
    <recommendedName>
        <fullName evidence="10">Ribosomal RNA small subunit methyltransferase E</fullName>
        <ecNumber evidence="10">2.1.1.193</ecNumber>
    </recommendedName>
</protein>
<evidence type="ECO:0000256" key="10">
    <source>
        <dbReference type="PIRNR" id="PIRNR015601"/>
    </source>
</evidence>
<dbReference type="NCBIfam" id="NF008700">
    <property type="entry name" value="PRK11713.5-4"/>
    <property type="match status" value="1"/>
</dbReference>
<dbReference type="InterPro" id="IPR046886">
    <property type="entry name" value="RsmE_MTase_dom"/>
</dbReference>
<keyword evidence="3 10" id="KW-0963">Cytoplasm</keyword>
<gene>
    <name evidence="12" type="ORF">NBRC116591_35180</name>
</gene>
<comment type="caution">
    <text evidence="12">The sequence shown here is derived from an EMBL/GenBank/DDBJ whole genome shotgun (WGS) entry which is preliminary data.</text>
</comment>
<evidence type="ECO:0000256" key="2">
    <source>
        <dbReference type="ARBA" id="ARBA00005528"/>
    </source>
</evidence>
<comment type="subcellular location">
    <subcellularLocation>
        <location evidence="1 10">Cytoplasm</location>
    </subcellularLocation>
</comment>
<keyword evidence="7 10" id="KW-0949">S-adenosyl-L-methionine</keyword>
<organism evidence="12 13">
    <name type="scientific">Sessilibacter corallicola</name>
    <dbReference type="NCBI Taxonomy" id="2904075"/>
    <lineage>
        <taxon>Bacteria</taxon>
        <taxon>Pseudomonadati</taxon>
        <taxon>Pseudomonadota</taxon>
        <taxon>Gammaproteobacteria</taxon>
        <taxon>Cellvibrionales</taxon>
        <taxon>Cellvibrionaceae</taxon>
        <taxon>Sessilibacter</taxon>
    </lineage>
</organism>
<proteinExistence type="inferred from homology"/>
<evidence type="ECO:0000256" key="8">
    <source>
        <dbReference type="ARBA" id="ARBA00025699"/>
    </source>
</evidence>
<keyword evidence="13" id="KW-1185">Reference proteome</keyword>
<evidence type="ECO:0000259" key="11">
    <source>
        <dbReference type="Pfam" id="PF04452"/>
    </source>
</evidence>
<dbReference type="InterPro" id="IPR029028">
    <property type="entry name" value="Alpha/beta_knot_MTases"/>
</dbReference>
<dbReference type="Proteomes" id="UP001465153">
    <property type="component" value="Unassembled WGS sequence"/>
</dbReference>
<reference evidence="12 13" key="1">
    <citation type="submission" date="2024-04" db="EMBL/GenBank/DDBJ databases">
        <title>Draft genome sequence of Sessilibacter corallicola NBRC 116591.</title>
        <authorList>
            <person name="Miyakawa T."/>
            <person name="Kusuya Y."/>
            <person name="Miura T."/>
        </authorList>
    </citation>
    <scope>NUCLEOTIDE SEQUENCE [LARGE SCALE GENOMIC DNA]</scope>
    <source>
        <strain evidence="12 13">KU-00831-HH</strain>
    </source>
</reference>
<dbReference type="PANTHER" id="PTHR30027">
    <property type="entry name" value="RIBOSOMAL RNA SMALL SUBUNIT METHYLTRANSFERASE E"/>
    <property type="match status" value="1"/>
</dbReference>
<dbReference type="SUPFAM" id="SSF75217">
    <property type="entry name" value="alpha/beta knot"/>
    <property type="match status" value="1"/>
</dbReference>
<comment type="similarity">
    <text evidence="2 10">Belongs to the RNA methyltransferase RsmE family.</text>
</comment>
<evidence type="ECO:0000256" key="5">
    <source>
        <dbReference type="ARBA" id="ARBA00022603"/>
    </source>
</evidence>
<comment type="catalytic activity">
    <reaction evidence="9 10">
        <text>uridine(1498) in 16S rRNA + S-adenosyl-L-methionine = N(3)-methyluridine(1498) in 16S rRNA + S-adenosyl-L-homocysteine + H(+)</text>
        <dbReference type="Rhea" id="RHEA:42920"/>
        <dbReference type="Rhea" id="RHEA-COMP:10283"/>
        <dbReference type="Rhea" id="RHEA-COMP:10284"/>
        <dbReference type="ChEBI" id="CHEBI:15378"/>
        <dbReference type="ChEBI" id="CHEBI:57856"/>
        <dbReference type="ChEBI" id="CHEBI:59789"/>
        <dbReference type="ChEBI" id="CHEBI:65315"/>
        <dbReference type="ChEBI" id="CHEBI:74502"/>
        <dbReference type="EC" id="2.1.1.193"/>
    </reaction>
</comment>
<evidence type="ECO:0000256" key="7">
    <source>
        <dbReference type="ARBA" id="ARBA00022691"/>
    </source>
</evidence>
<dbReference type="CDD" id="cd18084">
    <property type="entry name" value="RsmE-like"/>
    <property type="match status" value="1"/>
</dbReference>
<dbReference type="Gene3D" id="3.40.1280.10">
    <property type="match status" value="1"/>
</dbReference>
<dbReference type="EC" id="2.1.1.193" evidence="10"/>
<dbReference type="RefSeq" id="WP_353304176.1">
    <property type="nucleotide sequence ID" value="NZ_BAABWN010000014.1"/>
</dbReference>
<sequence>MNLLLLSDEHFLSPTTASISGYQFQHLKQVHKAEIGDTVKVGRINGNIGEGKIIEIHADHALMDLHLSITPPQPIPITLILALPRPKMLKRILQTIATIGVKHVFLINSYRVEKSYWHSPLLHEDKIRENLILGLEQGIDTILPVITTKKRFKPFVEDELPAISENSRVIVGHPKASVPCPQNLTEPVTLIIGPEGGFIPYEIDLLCANGAESFNLGPRILRVEQAIPALVYRLLADQALSIG</sequence>
<evidence type="ECO:0000313" key="12">
    <source>
        <dbReference type="EMBL" id="GAA6169707.1"/>
    </source>
</evidence>
<dbReference type="InterPro" id="IPR029026">
    <property type="entry name" value="tRNA_m1G_MTases_N"/>
</dbReference>
<comment type="function">
    <text evidence="8 10">Specifically methylates the N3 position of the uracil ring of uridine 1498 (m3U1498) in 16S rRNA. Acts on the fully assembled 30S ribosomal subunit.</text>
</comment>
<accession>A0ABQ0ADK5</accession>
<name>A0ABQ0ADK5_9GAMM</name>